<keyword evidence="2 3" id="KW-0802">TPR repeat</keyword>
<dbReference type="SUPFAM" id="SSF48452">
    <property type="entry name" value="TPR-like"/>
    <property type="match status" value="1"/>
</dbReference>
<reference evidence="4 5" key="1">
    <citation type="submission" date="2020-07" db="EMBL/GenBank/DDBJ databases">
        <title>Genomes of two Microcystis aeruginosa (Cyanobacteria) strains from Florida (USA) with disparate toxicogenic potential.</title>
        <authorList>
            <person name="Lefler F.W."/>
            <person name="Barbosa M."/>
            <person name="Berthold D.E."/>
            <person name="Laughinghouse H.D. IV."/>
        </authorList>
    </citation>
    <scope>NUCLEOTIDE SEQUENCE [LARGE SCALE GENOMIC DNA]</scope>
    <source>
        <strain evidence="4 5">BLCCF158</strain>
    </source>
</reference>
<dbReference type="InterPro" id="IPR011990">
    <property type="entry name" value="TPR-like_helical_dom_sf"/>
</dbReference>
<feature type="non-terminal residue" evidence="4">
    <location>
        <position position="273"/>
    </location>
</feature>
<dbReference type="InterPro" id="IPR019734">
    <property type="entry name" value="TPR_rpt"/>
</dbReference>
<dbReference type="PANTHER" id="PTHR44858:SF1">
    <property type="entry name" value="UDP-N-ACETYLGLUCOSAMINE--PEPTIDE N-ACETYLGLUCOSAMINYLTRANSFERASE SPINDLY-RELATED"/>
    <property type="match status" value="1"/>
</dbReference>
<evidence type="ECO:0000256" key="3">
    <source>
        <dbReference type="PROSITE-ProRule" id="PRU00339"/>
    </source>
</evidence>
<dbReference type="Gene3D" id="1.25.40.10">
    <property type="entry name" value="Tetratricopeptide repeat domain"/>
    <property type="match status" value="3"/>
</dbReference>
<dbReference type="PROSITE" id="PS50005">
    <property type="entry name" value="TPR"/>
    <property type="match status" value="4"/>
</dbReference>
<evidence type="ECO:0000256" key="2">
    <source>
        <dbReference type="ARBA" id="ARBA00022803"/>
    </source>
</evidence>
<dbReference type="AlphaFoldDB" id="A0A841VBI7"/>
<dbReference type="RefSeq" id="WP_185241575.1">
    <property type="nucleotide sequence ID" value="NZ_JACEGC010000336.1"/>
</dbReference>
<feature type="repeat" description="TPR" evidence="3">
    <location>
        <begin position="210"/>
        <end position="243"/>
    </location>
</feature>
<dbReference type="EMBL" id="JACEGC010000336">
    <property type="protein sequence ID" value="MBC1198277.1"/>
    <property type="molecule type" value="Genomic_DNA"/>
</dbReference>
<protein>
    <submittedName>
        <fullName evidence="4">Tetratricopeptide repeat protein</fullName>
    </submittedName>
</protein>
<sequence length="273" mass="31282">EIIQAITGVIVPNTNAKADIWIQRGGQLWRLRRHEEAIKAFDEAIKQNDPDNVYLAWYGKGLALGELGKAQPAIEALQQAINTLPKGEDLKKFHSSILQRQSVVYRFLGDFSTSAGREREARENYEQALTVINQAISLVPNNPNHYNEKCAVLDKLKRYDEGLAAINQAINLAPRAVWYVHRGVLYSYQQKYKLALDDYNKAIELNPNFAMAYYNRGILYYDQQKYDLALSDYSKAIDINPNYAEAYNNRGNLYRLQQKYDLALSDINKTIEP</sequence>
<evidence type="ECO:0000256" key="1">
    <source>
        <dbReference type="ARBA" id="ARBA00022737"/>
    </source>
</evidence>
<feature type="repeat" description="TPR" evidence="3">
    <location>
        <begin position="176"/>
        <end position="209"/>
    </location>
</feature>
<dbReference type="Pfam" id="PF13181">
    <property type="entry name" value="TPR_8"/>
    <property type="match status" value="1"/>
</dbReference>
<gene>
    <name evidence="4" type="ORF">H0901_24390</name>
</gene>
<dbReference type="PANTHER" id="PTHR44858">
    <property type="entry name" value="TETRATRICOPEPTIDE REPEAT PROTEIN 6"/>
    <property type="match status" value="1"/>
</dbReference>
<dbReference type="SMART" id="SM00028">
    <property type="entry name" value="TPR"/>
    <property type="match status" value="7"/>
</dbReference>
<dbReference type="InterPro" id="IPR050498">
    <property type="entry name" value="Ycf3"/>
</dbReference>
<evidence type="ECO:0000313" key="5">
    <source>
        <dbReference type="Proteomes" id="UP000525432"/>
    </source>
</evidence>
<dbReference type="PROSITE" id="PS50293">
    <property type="entry name" value="TPR_REGION"/>
    <property type="match status" value="3"/>
</dbReference>
<accession>A0A841VBI7</accession>
<feature type="non-terminal residue" evidence="4">
    <location>
        <position position="1"/>
    </location>
</feature>
<name>A0A841VBI7_MICAE</name>
<evidence type="ECO:0000313" key="4">
    <source>
        <dbReference type="EMBL" id="MBC1198277.1"/>
    </source>
</evidence>
<dbReference type="Pfam" id="PF13432">
    <property type="entry name" value="TPR_16"/>
    <property type="match status" value="1"/>
</dbReference>
<feature type="repeat" description="TPR" evidence="3">
    <location>
        <begin position="18"/>
        <end position="51"/>
    </location>
</feature>
<comment type="caution">
    <text evidence="4">The sequence shown here is derived from an EMBL/GenBank/DDBJ whole genome shotgun (WGS) entry which is preliminary data.</text>
</comment>
<dbReference type="GO" id="GO:0046813">
    <property type="term" value="P:receptor-mediated virion attachment to host cell"/>
    <property type="evidence" value="ECO:0007669"/>
    <property type="project" value="TreeGrafter"/>
</dbReference>
<dbReference type="Pfam" id="PF00515">
    <property type="entry name" value="TPR_1"/>
    <property type="match status" value="2"/>
</dbReference>
<organism evidence="4 5">
    <name type="scientific">Microcystis aeruginosa BLCC-F158</name>
    <dbReference type="NCBI Taxonomy" id="2755316"/>
    <lineage>
        <taxon>Bacteria</taxon>
        <taxon>Bacillati</taxon>
        <taxon>Cyanobacteriota</taxon>
        <taxon>Cyanophyceae</taxon>
        <taxon>Oscillatoriophycideae</taxon>
        <taxon>Chroococcales</taxon>
        <taxon>Microcystaceae</taxon>
        <taxon>Microcystis</taxon>
    </lineage>
</organism>
<keyword evidence="1" id="KW-0677">Repeat</keyword>
<proteinExistence type="predicted"/>
<feature type="repeat" description="TPR" evidence="3">
    <location>
        <begin position="54"/>
        <end position="87"/>
    </location>
</feature>
<dbReference type="Proteomes" id="UP000525432">
    <property type="component" value="Unassembled WGS sequence"/>
</dbReference>
<dbReference type="GO" id="GO:0009279">
    <property type="term" value="C:cell outer membrane"/>
    <property type="evidence" value="ECO:0007669"/>
    <property type="project" value="TreeGrafter"/>
</dbReference>